<name>A0A5C5WJH1_9BACT</name>
<organism evidence="3 4">
    <name type="scientific">Rubripirellula amarantea</name>
    <dbReference type="NCBI Taxonomy" id="2527999"/>
    <lineage>
        <taxon>Bacteria</taxon>
        <taxon>Pseudomonadati</taxon>
        <taxon>Planctomycetota</taxon>
        <taxon>Planctomycetia</taxon>
        <taxon>Pirellulales</taxon>
        <taxon>Pirellulaceae</taxon>
        <taxon>Rubripirellula</taxon>
    </lineage>
</organism>
<dbReference type="OrthoDB" id="268788at2"/>
<proteinExistence type="predicted"/>
<feature type="domain" description="Tll0287-like" evidence="2">
    <location>
        <begin position="46"/>
        <end position="167"/>
    </location>
</feature>
<keyword evidence="4" id="KW-1185">Reference proteome</keyword>
<evidence type="ECO:0000313" key="3">
    <source>
        <dbReference type="EMBL" id="TWT50800.1"/>
    </source>
</evidence>
<evidence type="ECO:0000313" key="4">
    <source>
        <dbReference type="Proteomes" id="UP000316598"/>
    </source>
</evidence>
<feature type="signal peptide" evidence="1">
    <location>
        <begin position="1"/>
        <end position="27"/>
    </location>
</feature>
<dbReference type="Pfam" id="PF11845">
    <property type="entry name" value="Tll0287-like"/>
    <property type="match status" value="1"/>
</dbReference>
<protein>
    <recommendedName>
        <fullName evidence="2">Tll0287-like domain-containing protein</fullName>
    </recommendedName>
</protein>
<dbReference type="AlphaFoldDB" id="A0A5C5WJH1"/>
<gene>
    <name evidence="3" type="ORF">Pla22_35430</name>
</gene>
<evidence type="ECO:0000259" key="2">
    <source>
        <dbReference type="Pfam" id="PF11845"/>
    </source>
</evidence>
<comment type="caution">
    <text evidence="3">The sequence shown here is derived from an EMBL/GenBank/DDBJ whole genome shotgun (WGS) entry which is preliminary data.</text>
</comment>
<dbReference type="EMBL" id="SJPI01000002">
    <property type="protein sequence ID" value="TWT50800.1"/>
    <property type="molecule type" value="Genomic_DNA"/>
</dbReference>
<evidence type="ECO:0000256" key="1">
    <source>
        <dbReference type="SAM" id="SignalP"/>
    </source>
</evidence>
<accession>A0A5C5WJH1</accession>
<feature type="chain" id="PRO_5022973916" description="Tll0287-like domain-containing protein" evidence="1">
    <location>
        <begin position="28"/>
        <end position="184"/>
    </location>
</feature>
<reference evidence="3 4" key="1">
    <citation type="submission" date="2019-02" db="EMBL/GenBank/DDBJ databases">
        <title>Deep-cultivation of Planctomycetes and their phenomic and genomic characterization uncovers novel biology.</title>
        <authorList>
            <person name="Wiegand S."/>
            <person name="Jogler M."/>
            <person name="Boedeker C."/>
            <person name="Pinto D."/>
            <person name="Vollmers J."/>
            <person name="Rivas-Marin E."/>
            <person name="Kohn T."/>
            <person name="Peeters S.H."/>
            <person name="Heuer A."/>
            <person name="Rast P."/>
            <person name="Oberbeckmann S."/>
            <person name="Bunk B."/>
            <person name="Jeske O."/>
            <person name="Meyerdierks A."/>
            <person name="Storesund J.E."/>
            <person name="Kallscheuer N."/>
            <person name="Luecker S."/>
            <person name="Lage O.M."/>
            <person name="Pohl T."/>
            <person name="Merkel B.J."/>
            <person name="Hornburger P."/>
            <person name="Mueller R.-W."/>
            <person name="Bruemmer F."/>
            <person name="Labrenz M."/>
            <person name="Spormann A.M."/>
            <person name="Op Den Camp H."/>
            <person name="Overmann J."/>
            <person name="Amann R."/>
            <person name="Jetten M.S.M."/>
            <person name="Mascher T."/>
            <person name="Medema M.H."/>
            <person name="Devos D.P."/>
            <person name="Kaster A.-K."/>
            <person name="Ovreas L."/>
            <person name="Rohde M."/>
            <person name="Galperin M.Y."/>
            <person name="Jogler C."/>
        </authorList>
    </citation>
    <scope>NUCLEOTIDE SEQUENCE [LARGE SCALE GENOMIC DNA]</scope>
    <source>
        <strain evidence="3 4">Pla22</strain>
    </source>
</reference>
<sequence precursor="true">MPWMFRNHPRWAAMATLLIVAGTFTFASEPKQEPTIKPVIAAPATAKEARDRSKLLHETIRGTLQVVHRDYFDEDDAFAIPSRSLEDVFYELSRNYQVQVKWLIIDTDVLNTDHLPENDFEKRAVESLAKGEPWIEQFSDTEFRYAGAIILRSQCLKCHVKRRNSNEDRTAGLVITMPIAAAGN</sequence>
<dbReference type="InterPro" id="IPR021796">
    <property type="entry name" value="Tll0287-like_dom"/>
</dbReference>
<keyword evidence="1" id="KW-0732">Signal</keyword>
<dbReference type="Proteomes" id="UP000316598">
    <property type="component" value="Unassembled WGS sequence"/>
</dbReference>